<dbReference type="STRING" id="1279009.ADICEAN_02746"/>
<accession>M7NK28</accession>
<dbReference type="OrthoDB" id="9810918at2"/>
<keyword evidence="4" id="KW-1185">Reference proteome</keyword>
<name>M7NK28_9BACT</name>
<evidence type="ECO:0000313" key="4">
    <source>
        <dbReference type="Proteomes" id="UP000011910"/>
    </source>
</evidence>
<organism evidence="3 4">
    <name type="scientific">Cesiribacter andamanensis AMV16</name>
    <dbReference type="NCBI Taxonomy" id="1279009"/>
    <lineage>
        <taxon>Bacteria</taxon>
        <taxon>Pseudomonadati</taxon>
        <taxon>Bacteroidota</taxon>
        <taxon>Cytophagia</taxon>
        <taxon>Cytophagales</taxon>
        <taxon>Cesiribacteraceae</taxon>
        <taxon>Cesiribacter</taxon>
    </lineage>
</organism>
<feature type="chain" id="PRO_5004082310" description="TPM domain-containing protein" evidence="1">
    <location>
        <begin position="21"/>
        <end position="171"/>
    </location>
</feature>
<protein>
    <recommendedName>
        <fullName evidence="2">TPM domain-containing protein</fullName>
    </recommendedName>
</protein>
<dbReference type="RefSeq" id="WP_009196134.1">
    <property type="nucleotide sequence ID" value="NZ_AODQ01000072.1"/>
</dbReference>
<dbReference type="Proteomes" id="UP000011910">
    <property type="component" value="Unassembled WGS sequence"/>
</dbReference>
<proteinExistence type="predicted"/>
<comment type="caution">
    <text evidence="3">The sequence shown here is derived from an EMBL/GenBank/DDBJ whole genome shotgun (WGS) entry which is preliminary data.</text>
</comment>
<feature type="domain" description="TPM" evidence="2">
    <location>
        <begin position="45"/>
        <end position="164"/>
    </location>
</feature>
<dbReference type="Pfam" id="PF04536">
    <property type="entry name" value="TPM_phosphatase"/>
    <property type="match status" value="1"/>
</dbReference>
<dbReference type="InterPro" id="IPR007621">
    <property type="entry name" value="TPM_dom"/>
</dbReference>
<dbReference type="Gene3D" id="3.10.310.50">
    <property type="match status" value="1"/>
</dbReference>
<reference evidence="3 4" key="1">
    <citation type="journal article" date="2013" name="Genome Announc.">
        <title>Draft Genome Sequence of Cesiribacter andamanensis Strain AMV16T, Isolated from a Soil Sample from a Mud Volcano in the Andaman Islands, India.</title>
        <authorList>
            <person name="Shivaji S."/>
            <person name="Ara S."/>
            <person name="Begum Z."/>
            <person name="Srinivas T.N."/>
            <person name="Singh A."/>
            <person name="Kumar Pinnaka A."/>
        </authorList>
    </citation>
    <scope>NUCLEOTIDE SEQUENCE [LARGE SCALE GENOMIC DNA]</scope>
    <source>
        <strain evidence="3 4">AMV16</strain>
    </source>
</reference>
<evidence type="ECO:0000259" key="2">
    <source>
        <dbReference type="Pfam" id="PF04536"/>
    </source>
</evidence>
<dbReference type="PANTHER" id="PTHR30373:SF2">
    <property type="entry name" value="UPF0603 PROTEIN YGCG"/>
    <property type="match status" value="1"/>
</dbReference>
<dbReference type="eggNOG" id="COG1512">
    <property type="taxonomic scope" value="Bacteria"/>
</dbReference>
<gene>
    <name evidence="3" type="ORF">ADICEAN_02746</name>
</gene>
<feature type="signal peptide" evidence="1">
    <location>
        <begin position="1"/>
        <end position="20"/>
    </location>
</feature>
<evidence type="ECO:0000256" key="1">
    <source>
        <dbReference type="SAM" id="SignalP"/>
    </source>
</evidence>
<dbReference type="PROSITE" id="PS51257">
    <property type="entry name" value="PROKAR_LIPOPROTEIN"/>
    <property type="match status" value="1"/>
</dbReference>
<dbReference type="EMBL" id="AODQ01000072">
    <property type="protein sequence ID" value="EMR02135.1"/>
    <property type="molecule type" value="Genomic_DNA"/>
</dbReference>
<sequence>MKPLALPLVASLLLVSGACQQPFTASDENEVPVVASAIPEPRGRVNDYEGVLTEEEENELAAIIEAFEERTGNKILVITIRSRGPYESLQDYSSALGQAWNLRNDTNAIAIVLSRNLREVWVAYEIGGRTTISELEALRIADNVMVPYFADNRYFTGLRQGLIEITGSWGQ</sequence>
<keyword evidence="1" id="KW-0732">Signal</keyword>
<dbReference type="AlphaFoldDB" id="M7NK28"/>
<dbReference type="PANTHER" id="PTHR30373">
    <property type="entry name" value="UPF0603 PROTEIN YGCG"/>
    <property type="match status" value="1"/>
</dbReference>
<evidence type="ECO:0000313" key="3">
    <source>
        <dbReference type="EMBL" id="EMR02135.1"/>
    </source>
</evidence>